<reference evidence="1" key="1">
    <citation type="submission" date="2014-11" db="EMBL/GenBank/DDBJ databases">
        <authorList>
            <person name="Amaro Gonzalez C."/>
        </authorList>
    </citation>
    <scope>NUCLEOTIDE SEQUENCE</scope>
</reference>
<dbReference type="EMBL" id="GBXM01008990">
    <property type="protein sequence ID" value="JAH99587.1"/>
    <property type="molecule type" value="Transcribed_RNA"/>
</dbReference>
<reference evidence="1" key="2">
    <citation type="journal article" date="2015" name="Fish Shellfish Immunol.">
        <title>Early steps in the European eel (Anguilla anguilla)-Vibrio vulnificus interaction in the gills: Role of the RtxA13 toxin.</title>
        <authorList>
            <person name="Callol A."/>
            <person name="Pajuelo D."/>
            <person name="Ebbesson L."/>
            <person name="Teles M."/>
            <person name="MacKenzie S."/>
            <person name="Amaro C."/>
        </authorList>
    </citation>
    <scope>NUCLEOTIDE SEQUENCE</scope>
</reference>
<name>A0A0E9XA01_ANGAN</name>
<sequence length="32" mass="3634">MPHTYTAPRVWHFSGFPTEITTTATDTQPLKT</sequence>
<organism evidence="1">
    <name type="scientific">Anguilla anguilla</name>
    <name type="common">European freshwater eel</name>
    <name type="synonym">Muraena anguilla</name>
    <dbReference type="NCBI Taxonomy" id="7936"/>
    <lineage>
        <taxon>Eukaryota</taxon>
        <taxon>Metazoa</taxon>
        <taxon>Chordata</taxon>
        <taxon>Craniata</taxon>
        <taxon>Vertebrata</taxon>
        <taxon>Euteleostomi</taxon>
        <taxon>Actinopterygii</taxon>
        <taxon>Neopterygii</taxon>
        <taxon>Teleostei</taxon>
        <taxon>Anguilliformes</taxon>
        <taxon>Anguillidae</taxon>
        <taxon>Anguilla</taxon>
    </lineage>
</organism>
<proteinExistence type="predicted"/>
<dbReference type="AlphaFoldDB" id="A0A0E9XA01"/>
<protein>
    <submittedName>
        <fullName evidence="1">Uncharacterized protein</fullName>
    </submittedName>
</protein>
<evidence type="ECO:0000313" key="1">
    <source>
        <dbReference type="EMBL" id="JAH99587.1"/>
    </source>
</evidence>
<accession>A0A0E9XA01</accession>